<dbReference type="Proteomes" id="UP000293142">
    <property type="component" value="Unassembled WGS sequence"/>
</dbReference>
<dbReference type="OrthoDB" id="2364866at2"/>
<evidence type="ECO:0000259" key="2">
    <source>
        <dbReference type="Pfam" id="PF08327"/>
    </source>
</evidence>
<dbReference type="Pfam" id="PF08327">
    <property type="entry name" value="AHSA1"/>
    <property type="match status" value="1"/>
</dbReference>
<sequence length="157" mass="17347">MITLSQPPVVKADMLIRKPAAEVFEAFVNPEVTTKFWFTNSSGRLEAGKRVRWAWEMYGVGTDVEVKEIAENERIVIEWSTPVNTVEWTFTPRGEHETMVSITNLGFAGSGDEIVDAALDSTGGFTMVLCAAKAYLEHNIMLNVVADKAPDAHVNSQ</sequence>
<dbReference type="Gene3D" id="3.30.530.20">
    <property type="match status" value="1"/>
</dbReference>
<dbReference type="CDD" id="cd08901">
    <property type="entry name" value="SRPBCC_CalC_Aha1-like_8"/>
    <property type="match status" value="1"/>
</dbReference>
<organism evidence="3 4">
    <name type="scientific">Paenibacillus thalictri</name>
    <dbReference type="NCBI Taxonomy" id="2527873"/>
    <lineage>
        <taxon>Bacteria</taxon>
        <taxon>Bacillati</taxon>
        <taxon>Bacillota</taxon>
        <taxon>Bacilli</taxon>
        <taxon>Bacillales</taxon>
        <taxon>Paenibacillaceae</taxon>
        <taxon>Paenibacillus</taxon>
    </lineage>
</organism>
<proteinExistence type="inferred from homology"/>
<keyword evidence="4" id="KW-1185">Reference proteome</keyword>
<comment type="caution">
    <text evidence="3">The sequence shown here is derived from an EMBL/GenBank/DDBJ whole genome shotgun (WGS) entry which is preliminary data.</text>
</comment>
<evidence type="ECO:0000256" key="1">
    <source>
        <dbReference type="ARBA" id="ARBA00006817"/>
    </source>
</evidence>
<evidence type="ECO:0000313" key="3">
    <source>
        <dbReference type="EMBL" id="TBL77875.1"/>
    </source>
</evidence>
<comment type="similarity">
    <text evidence="1">Belongs to the AHA1 family.</text>
</comment>
<reference evidence="3 4" key="1">
    <citation type="submission" date="2019-02" db="EMBL/GenBank/DDBJ databases">
        <title>Paenibacillus sp. nov., isolated from surface-sterilized tissue of Thalictrum simplex L.</title>
        <authorList>
            <person name="Tuo L."/>
        </authorList>
    </citation>
    <scope>NUCLEOTIDE SEQUENCE [LARGE SCALE GENOMIC DNA]</scope>
    <source>
        <strain evidence="3 4">N2SHLJ1</strain>
    </source>
</reference>
<dbReference type="SUPFAM" id="SSF55961">
    <property type="entry name" value="Bet v1-like"/>
    <property type="match status" value="1"/>
</dbReference>
<dbReference type="InterPro" id="IPR023393">
    <property type="entry name" value="START-like_dom_sf"/>
</dbReference>
<accession>A0A4Q9DSK7</accession>
<dbReference type="EMBL" id="SIRE01000011">
    <property type="protein sequence ID" value="TBL77875.1"/>
    <property type="molecule type" value="Genomic_DNA"/>
</dbReference>
<feature type="domain" description="Activator of Hsp90 ATPase homologue 1/2-like C-terminal" evidence="2">
    <location>
        <begin position="19"/>
        <end position="111"/>
    </location>
</feature>
<protein>
    <submittedName>
        <fullName evidence="3">Polyketide cyclase</fullName>
    </submittedName>
</protein>
<dbReference type="RefSeq" id="WP_131014605.1">
    <property type="nucleotide sequence ID" value="NZ_SIRE01000011.1"/>
</dbReference>
<gene>
    <name evidence="3" type="ORF">EYB31_17225</name>
</gene>
<name>A0A4Q9DSK7_9BACL</name>
<dbReference type="AlphaFoldDB" id="A0A4Q9DSK7"/>
<evidence type="ECO:0000313" key="4">
    <source>
        <dbReference type="Proteomes" id="UP000293142"/>
    </source>
</evidence>
<dbReference type="InterPro" id="IPR013538">
    <property type="entry name" value="ASHA1/2-like_C"/>
</dbReference>